<evidence type="ECO:0000256" key="1">
    <source>
        <dbReference type="ARBA" id="ARBA00010579"/>
    </source>
</evidence>
<proteinExistence type="inferred from homology"/>
<dbReference type="PANTHER" id="PTHR31654">
    <property type="entry name" value="SECRETED BETA-GLUCOSIDASE ADG3-RELATED"/>
    <property type="match status" value="1"/>
</dbReference>
<dbReference type="Proteomes" id="UP001163105">
    <property type="component" value="Unassembled WGS sequence"/>
</dbReference>
<gene>
    <name evidence="3" type="ORF">O9K51_02930</name>
</gene>
<sequence>MSARHARLALATHDAASARPPAFAPRSFIHIEIREILGVENLDPSPRARRSPPPLPGYRVFDVALLGSASIVLSGSGVEASRTHQRLHQLDRKFAQAHGHGHGHAHSRSEAAPVEKRKGTCSFISDDSNVFAVTPDAKNAGWGMSPDQECTYGSYCPYACKPGMVSTQWKPGSKYAYPESMDGGLFCGKDGKLSKPFPDRPYCVEGVGSVKVVNKCKSQASWCQTMLPGNENMIIPTLVKDEATLAVPDHKYWAGTAAHGIEDCKWGDANKAIGNWAAYVAGANADENGQTFVKLGYNPIWEGSALKSQHPGFGLRVECDDCVGTPCELDPSSGVGKIGSKLASPGAGGSGFCVVTVPAGKTANIVMFDTSGGGGGDDSSKSSSKETPSSTSSPPEEPSTTVAPPTSTSPPPTSPSPPPTTSSSPPELTTSESTPSSSKKERPTLIPGIFHENTTSPTGSDQNLTSTGLGPTPTASGTPPKVSDKKGEAGRQQGSAAVAGLVVAFIAAAVLF</sequence>
<feature type="region of interest" description="Disordered" evidence="2">
    <location>
        <begin position="368"/>
        <end position="495"/>
    </location>
</feature>
<name>A0AB34G1T1_9HYPO</name>
<evidence type="ECO:0000313" key="4">
    <source>
        <dbReference type="Proteomes" id="UP001163105"/>
    </source>
</evidence>
<comment type="caution">
    <text evidence="3">The sequence shown here is derived from an EMBL/GenBank/DDBJ whole genome shotgun (WGS) entry which is preliminary data.</text>
</comment>
<reference evidence="3" key="1">
    <citation type="submission" date="2023-01" db="EMBL/GenBank/DDBJ databases">
        <title>The growth and conidiation of Purpureocillium lavendulum are regulated by nitrogen source and histone H3K14 acetylation.</title>
        <authorList>
            <person name="Tang P."/>
            <person name="Han J."/>
            <person name="Zhang C."/>
            <person name="Tang P."/>
            <person name="Qi F."/>
            <person name="Zhang K."/>
            <person name="Liang L."/>
        </authorList>
    </citation>
    <scope>NUCLEOTIDE SEQUENCE</scope>
    <source>
        <strain evidence="3">YMF1.00683</strain>
    </source>
</reference>
<accession>A0AB34G1T1</accession>
<organism evidence="3 4">
    <name type="scientific">Purpureocillium lavendulum</name>
    <dbReference type="NCBI Taxonomy" id="1247861"/>
    <lineage>
        <taxon>Eukaryota</taxon>
        <taxon>Fungi</taxon>
        <taxon>Dikarya</taxon>
        <taxon>Ascomycota</taxon>
        <taxon>Pezizomycotina</taxon>
        <taxon>Sordariomycetes</taxon>
        <taxon>Hypocreomycetidae</taxon>
        <taxon>Hypocreales</taxon>
        <taxon>Ophiocordycipitaceae</taxon>
        <taxon>Purpureocillium</taxon>
    </lineage>
</organism>
<evidence type="ECO:0000313" key="3">
    <source>
        <dbReference type="EMBL" id="KAJ6444536.1"/>
    </source>
</evidence>
<feature type="compositionally biased region" description="Low complexity" evidence="2">
    <location>
        <begin position="385"/>
        <end position="406"/>
    </location>
</feature>
<evidence type="ECO:0000256" key="2">
    <source>
        <dbReference type="SAM" id="MobiDB-lite"/>
    </source>
</evidence>
<feature type="compositionally biased region" description="Polar residues" evidence="2">
    <location>
        <begin position="452"/>
        <end position="477"/>
    </location>
</feature>
<keyword evidence="4" id="KW-1185">Reference proteome</keyword>
<feature type="region of interest" description="Disordered" evidence="2">
    <location>
        <begin position="95"/>
        <end position="114"/>
    </location>
</feature>
<dbReference type="PANTHER" id="PTHR31654:SF0">
    <property type="entry name" value="SECRETED BETA-GLUCOSIDASE ADG3-RELATED"/>
    <property type="match status" value="1"/>
</dbReference>
<comment type="similarity">
    <text evidence="1">Belongs to the SUN family.</text>
</comment>
<dbReference type="InterPro" id="IPR053088">
    <property type="entry name" value="Beta-glucosidase/SUN-like"/>
</dbReference>
<protein>
    <submittedName>
        <fullName evidence="3">SUN family beta-glucosidase-like protein</fullName>
    </submittedName>
</protein>
<feature type="compositionally biased region" description="Pro residues" evidence="2">
    <location>
        <begin position="407"/>
        <end position="420"/>
    </location>
</feature>
<dbReference type="EMBL" id="JAQHRD010000002">
    <property type="protein sequence ID" value="KAJ6444536.1"/>
    <property type="molecule type" value="Genomic_DNA"/>
</dbReference>
<dbReference type="InterPro" id="IPR005556">
    <property type="entry name" value="SUN"/>
</dbReference>
<dbReference type="AlphaFoldDB" id="A0AB34G1T1"/>
<dbReference type="Pfam" id="PF03856">
    <property type="entry name" value="SUN"/>
    <property type="match status" value="1"/>
</dbReference>
<feature type="compositionally biased region" description="Low complexity" evidence="2">
    <location>
        <begin position="421"/>
        <end position="437"/>
    </location>
</feature>